<sequence length="423" mass="49526">MVYICLCPVCNGKTVDQRTWNNHFDLYMSDDPIPTLLIQENITNTNNELFEICQSNCICEAELKKPVRISKGKILYKAIKTYPYYSIILHLKKILLLPEIEEALESCYKHLLPPNDLLSDVYDAAQKISGFAEHSSKNRCYQCIKKFPTFPTGKVNFSGFSQEFSRLNNIEHKQLSNNWLNANNREKKQIFDKYGIQWTPLQHLPYIDLICFTRYCLEVMSTIYEEITINLVVSTLLKNFPDSINDFILLGDTLAKYLIPIQDILNLYNMSTKISEQNITGAELFPGKFLKPIHFSHLDDITNRYLAHDLELFILEMKNSNSYIVAAFIDEKKTRAGNEYNIYYWPGKVLYYFKHQVQVPKEITNENSRDQIDFETIEHSFAFVDWYKTSTYCDHFYIYNHETDCFQFDEDGHAHAGMFCAKL</sequence>
<evidence type="ECO:0000313" key="2">
    <source>
        <dbReference type="Proteomes" id="UP000789405"/>
    </source>
</evidence>
<protein>
    <submittedName>
        <fullName evidence="1">6951_t:CDS:1</fullName>
    </submittedName>
</protein>
<proteinExistence type="predicted"/>
<dbReference type="Proteomes" id="UP000789405">
    <property type="component" value="Unassembled WGS sequence"/>
</dbReference>
<keyword evidence="2" id="KW-1185">Reference proteome</keyword>
<name>A0A9N9A839_9GLOM</name>
<gene>
    <name evidence="1" type="ORF">DERYTH_LOCUS3947</name>
</gene>
<dbReference type="EMBL" id="CAJVPY010001451">
    <property type="protein sequence ID" value="CAG8522604.1"/>
    <property type="molecule type" value="Genomic_DNA"/>
</dbReference>
<accession>A0A9N9A839</accession>
<organism evidence="1 2">
    <name type="scientific">Dentiscutata erythropus</name>
    <dbReference type="NCBI Taxonomy" id="1348616"/>
    <lineage>
        <taxon>Eukaryota</taxon>
        <taxon>Fungi</taxon>
        <taxon>Fungi incertae sedis</taxon>
        <taxon>Mucoromycota</taxon>
        <taxon>Glomeromycotina</taxon>
        <taxon>Glomeromycetes</taxon>
        <taxon>Diversisporales</taxon>
        <taxon>Gigasporaceae</taxon>
        <taxon>Dentiscutata</taxon>
    </lineage>
</organism>
<comment type="caution">
    <text evidence="1">The sequence shown here is derived from an EMBL/GenBank/DDBJ whole genome shotgun (WGS) entry which is preliminary data.</text>
</comment>
<reference evidence="1" key="1">
    <citation type="submission" date="2021-06" db="EMBL/GenBank/DDBJ databases">
        <authorList>
            <person name="Kallberg Y."/>
            <person name="Tangrot J."/>
            <person name="Rosling A."/>
        </authorList>
    </citation>
    <scope>NUCLEOTIDE SEQUENCE</scope>
    <source>
        <strain evidence="1">MA453B</strain>
    </source>
</reference>
<evidence type="ECO:0000313" key="1">
    <source>
        <dbReference type="EMBL" id="CAG8522604.1"/>
    </source>
</evidence>
<dbReference type="OrthoDB" id="3269001at2759"/>
<dbReference type="AlphaFoldDB" id="A0A9N9A839"/>